<protein>
    <submittedName>
        <fullName evidence="6">G-patch domain-containing protein</fullName>
    </submittedName>
</protein>
<evidence type="ECO:0000313" key="6">
    <source>
        <dbReference type="EMBL" id="KAI1704124.1"/>
    </source>
</evidence>
<feature type="region of interest" description="Disordered" evidence="4">
    <location>
        <begin position="1"/>
        <end position="94"/>
    </location>
</feature>
<feature type="compositionally biased region" description="Basic and acidic residues" evidence="4">
    <location>
        <begin position="214"/>
        <end position="241"/>
    </location>
</feature>
<dbReference type="SMART" id="SM00443">
    <property type="entry name" value="G_patch"/>
    <property type="match status" value="1"/>
</dbReference>
<keyword evidence="3" id="KW-0539">Nucleus</keyword>
<evidence type="ECO:0000256" key="2">
    <source>
        <dbReference type="ARBA" id="ARBA00022884"/>
    </source>
</evidence>
<comment type="caution">
    <text evidence="6">The sequence shown here is derived from an EMBL/GenBank/DDBJ whole genome shotgun (WGS) entry which is preliminary data.</text>
</comment>
<feature type="compositionally biased region" description="Polar residues" evidence="4">
    <location>
        <begin position="81"/>
        <end position="90"/>
    </location>
</feature>
<keyword evidence="2" id="KW-0694">RNA-binding</keyword>
<evidence type="ECO:0000259" key="5">
    <source>
        <dbReference type="PROSITE" id="PS50174"/>
    </source>
</evidence>
<dbReference type="Pfam" id="PF01585">
    <property type="entry name" value="G-patch"/>
    <property type="match status" value="1"/>
</dbReference>
<dbReference type="PANTHER" id="PTHR13948:SF3">
    <property type="entry name" value="FI21118P1"/>
    <property type="match status" value="1"/>
</dbReference>
<dbReference type="AlphaFoldDB" id="A0AAD4MR41"/>
<accession>A0AAD4MR41</accession>
<dbReference type="GO" id="GO:0003723">
    <property type="term" value="F:RNA binding"/>
    <property type="evidence" value="ECO:0007669"/>
    <property type="project" value="UniProtKB-KW"/>
</dbReference>
<dbReference type="Proteomes" id="UP001201812">
    <property type="component" value="Unassembled WGS sequence"/>
</dbReference>
<gene>
    <name evidence="6" type="ORF">DdX_14488</name>
</gene>
<sequence length="350" mass="38901">MEDESVQFVEEKSAQGTSLSKDQAVDPDLEGKSKKKRKKEETEDPNKPKTAQDIQREMAKWARRQEKVKMTFKQPEPPPSSTTAQKSTELSGDIAPHMLEMIKKPWDDGEDEDEEVGQIPEGVLPRMRNVGLPLNVQRGAGSTPVTEISTTAQEAAAEPVFDEQFLDRKTFACLLCRRKLGNAEALNKHVQLSELHKTNIAAKIRELLPSATEEGSRSKDYHQQPQYRDRAKERRQLHGYDPDPSGITSGGEHEGESRATEALAAHKAATPLDESNIGNKMLKSMGWSEGKGLGRHSQGIVNPLMAEQRVQGVGLGASGSKIDSGMSRKDRLKQAAIQRYNDLSEREQRK</sequence>
<dbReference type="InterPro" id="IPR000467">
    <property type="entry name" value="G_patch_dom"/>
</dbReference>
<organism evidence="6 7">
    <name type="scientific">Ditylenchus destructor</name>
    <dbReference type="NCBI Taxonomy" id="166010"/>
    <lineage>
        <taxon>Eukaryota</taxon>
        <taxon>Metazoa</taxon>
        <taxon>Ecdysozoa</taxon>
        <taxon>Nematoda</taxon>
        <taxon>Chromadorea</taxon>
        <taxon>Rhabditida</taxon>
        <taxon>Tylenchina</taxon>
        <taxon>Tylenchomorpha</taxon>
        <taxon>Sphaerularioidea</taxon>
        <taxon>Anguinidae</taxon>
        <taxon>Anguininae</taxon>
        <taxon>Ditylenchus</taxon>
    </lineage>
</organism>
<keyword evidence="7" id="KW-1185">Reference proteome</keyword>
<dbReference type="GO" id="GO:0005634">
    <property type="term" value="C:nucleus"/>
    <property type="evidence" value="ECO:0007669"/>
    <property type="project" value="UniProtKB-SubCell"/>
</dbReference>
<comment type="subcellular location">
    <subcellularLocation>
        <location evidence="1">Nucleus</location>
    </subcellularLocation>
</comment>
<feature type="region of interest" description="Disordered" evidence="4">
    <location>
        <begin position="211"/>
        <end position="263"/>
    </location>
</feature>
<proteinExistence type="predicted"/>
<reference evidence="6" key="1">
    <citation type="submission" date="2022-01" db="EMBL/GenBank/DDBJ databases">
        <title>Genome Sequence Resource for Two Populations of Ditylenchus destructor, the Migratory Endoparasitic Phytonematode.</title>
        <authorList>
            <person name="Zhang H."/>
            <person name="Lin R."/>
            <person name="Xie B."/>
        </authorList>
    </citation>
    <scope>NUCLEOTIDE SEQUENCE</scope>
    <source>
        <strain evidence="6">BazhouSP</strain>
    </source>
</reference>
<dbReference type="PROSITE" id="PS50174">
    <property type="entry name" value="G_PATCH"/>
    <property type="match status" value="1"/>
</dbReference>
<feature type="compositionally biased region" description="Basic and acidic residues" evidence="4">
    <location>
        <begin position="54"/>
        <end position="69"/>
    </location>
</feature>
<dbReference type="PANTHER" id="PTHR13948">
    <property type="entry name" value="RNA-BINDING PROTEIN"/>
    <property type="match status" value="1"/>
</dbReference>
<name>A0AAD4MR41_9BILA</name>
<evidence type="ECO:0000256" key="4">
    <source>
        <dbReference type="SAM" id="MobiDB-lite"/>
    </source>
</evidence>
<feature type="domain" description="G-patch" evidence="5">
    <location>
        <begin position="274"/>
        <end position="320"/>
    </location>
</feature>
<dbReference type="EMBL" id="JAKKPZ010000072">
    <property type="protein sequence ID" value="KAI1704124.1"/>
    <property type="molecule type" value="Genomic_DNA"/>
</dbReference>
<evidence type="ECO:0000256" key="1">
    <source>
        <dbReference type="ARBA" id="ARBA00004123"/>
    </source>
</evidence>
<evidence type="ECO:0000256" key="3">
    <source>
        <dbReference type="ARBA" id="ARBA00023242"/>
    </source>
</evidence>
<dbReference type="GO" id="GO:0000398">
    <property type="term" value="P:mRNA splicing, via spliceosome"/>
    <property type="evidence" value="ECO:0007669"/>
    <property type="project" value="TreeGrafter"/>
</dbReference>
<evidence type="ECO:0000313" key="7">
    <source>
        <dbReference type="Proteomes" id="UP001201812"/>
    </source>
</evidence>